<evidence type="ECO:0000256" key="2">
    <source>
        <dbReference type="ARBA" id="ARBA00023125"/>
    </source>
</evidence>
<dbReference type="InterPro" id="IPR018060">
    <property type="entry name" value="HTH_AraC"/>
</dbReference>
<accession>A0A1T4Q3C8</accession>
<dbReference type="InterPro" id="IPR052158">
    <property type="entry name" value="INH-QAR"/>
</dbReference>
<keyword evidence="3" id="KW-0804">Transcription</keyword>
<dbReference type="GO" id="GO:0003700">
    <property type="term" value="F:DNA-binding transcription factor activity"/>
    <property type="evidence" value="ECO:0007669"/>
    <property type="project" value="InterPro"/>
</dbReference>
<reference evidence="6" key="1">
    <citation type="submission" date="2017-02" db="EMBL/GenBank/DDBJ databases">
        <authorList>
            <person name="Varghese N."/>
            <person name="Submissions S."/>
        </authorList>
    </citation>
    <scope>NUCLEOTIDE SEQUENCE [LARGE SCALE GENOMIC DNA]</scope>
    <source>
        <strain evidence="6">DSM 22224</strain>
    </source>
</reference>
<proteinExistence type="predicted"/>
<sequence length="349" mass="39499">MEVNIAIIIYIQNYMRIAILDYENAVPSSVAGPADILAAMARTAPLLTGSPVSVRFEIDFVKEKDGQLWRKAMGTAVPTKLPKEEVYDLVIVPAMESDKILPVVQQERRLIDWLRQQHLQRAELASICVGAFLLGATGLLNGKVATTHWLFADRFRALYPEVEVQDDKIIVDQGSIYTCGGAFSFTTFMMYLVEKFCGHEAAIITSKILMINMHQQPQDAFSIFRLQHDHTDDVIGKAQQFIEKNYADAISVEALAAQYNMSIRHFIRRFEQATGNTPLAYLQRVRIEAAKKMLESSREGVEQIAFRCGYEDMSFFRKIFKRYVAMTPKAYKEKYGQNGLRLVTAGMAS</sequence>
<evidence type="ECO:0000313" key="6">
    <source>
        <dbReference type="Proteomes" id="UP000190367"/>
    </source>
</evidence>
<dbReference type="PROSITE" id="PS00041">
    <property type="entry name" value="HTH_ARAC_FAMILY_1"/>
    <property type="match status" value="1"/>
</dbReference>
<name>A0A1T4Q3C8_9BACT</name>
<dbReference type="SMART" id="SM00342">
    <property type="entry name" value="HTH_ARAC"/>
    <property type="match status" value="1"/>
</dbReference>
<dbReference type="PANTHER" id="PTHR43130">
    <property type="entry name" value="ARAC-FAMILY TRANSCRIPTIONAL REGULATOR"/>
    <property type="match status" value="1"/>
</dbReference>
<dbReference type="SUPFAM" id="SSF46689">
    <property type="entry name" value="Homeodomain-like"/>
    <property type="match status" value="2"/>
</dbReference>
<evidence type="ECO:0000256" key="3">
    <source>
        <dbReference type="ARBA" id="ARBA00023163"/>
    </source>
</evidence>
<dbReference type="SUPFAM" id="SSF52317">
    <property type="entry name" value="Class I glutamine amidotransferase-like"/>
    <property type="match status" value="1"/>
</dbReference>
<dbReference type="AlphaFoldDB" id="A0A1T4Q3C8"/>
<dbReference type="InterPro" id="IPR009057">
    <property type="entry name" value="Homeodomain-like_sf"/>
</dbReference>
<dbReference type="InterPro" id="IPR020449">
    <property type="entry name" value="Tscrpt_reg_AraC-type_HTH"/>
</dbReference>
<dbReference type="PRINTS" id="PR00032">
    <property type="entry name" value="HTHARAC"/>
</dbReference>
<dbReference type="InterPro" id="IPR029062">
    <property type="entry name" value="Class_I_gatase-like"/>
</dbReference>
<dbReference type="STRING" id="634771.SAMN04488128_102123"/>
<dbReference type="PANTHER" id="PTHR43130:SF11">
    <property type="entry name" value="TRANSCRIPTIONAL REGULATORY PROTEIN"/>
    <property type="match status" value="1"/>
</dbReference>
<feature type="domain" description="HTH araC/xylS-type" evidence="4">
    <location>
        <begin position="236"/>
        <end position="334"/>
    </location>
</feature>
<dbReference type="Gene3D" id="3.40.50.880">
    <property type="match status" value="1"/>
</dbReference>
<dbReference type="Gene3D" id="1.10.10.60">
    <property type="entry name" value="Homeodomain-like"/>
    <property type="match status" value="2"/>
</dbReference>
<organism evidence="5 6">
    <name type="scientific">Chitinophaga eiseniae</name>
    <dbReference type="NCBI Taxonomy" id="634771"/>
    <lineage>
        <taxon>Bacteria</taxon>
        <taxon>Pseudomonadati</taxon>
        <taxon>Bacteroidota</taxon>
        <taxon>Chitinophagia</taxon>
        <taxon>Chitinophagales</taxon>
        <taxon>Chitinophagaceae</taxon>
        <taxon>Chitinophaga</taxon>
    </lineage>
</organism>
<dbReference type="EMBL" id="FUWZ01000002">
    <property type="protein sequence ID" value="SJZ97708.1"/>
    <property type="molecule type" value="Genomic_DNA"/>
</dbReference>
<evidence type="ECO:0000259" key="4">
    <source>
        <dbReference type="PROSITE" id="PS01124"/>
    </source>
</evidence>
<dbReference type="PROSITE" id="PS01124">
    <property type="entry name" value="HTH_ARAC_FAMILY_2"/>
    <property type="match status" value="1"/>
</dbReference>
<dbReference type="Pfam" id="PF12833">
    <property type="entry name" value="HTH_18"/>
    <property type="match status" value="1"/>
</dbReference>
<keyword evidence="6" id="KW-1185">Reference proteome</keyword>
<evidence type="ECO:0000256" key="1">
    <source>
        <dbReference type="ARBA" id="ARBA00023015"/>
    </source>
</evidence>
<dbReference type="InterPro" id="IPR002818">
    <property type="entry name" value="DJ-1/PfpI"/>
</dbReference>
<gene>
    <name evidence="5" type="ORF">SAMN04488128_102123</name>
</gene>
<dbReference type="GO" id="GO:0043565">
    <property type="term" value="F:sequence-specific DNA binding"/>
    <property type="evidence" value="ECO:0007669"/>
    <property type="project" value="InterPro"/>
</dbReference>
<dbReference type="Pfam" id="PF01965">
    <property type="entry name" value="DJ-1_PfpI"/>
    <property type="match status" value="1"/>
</dbReference>
<protein>
    <submittedName>
        <fullName evidence="5">Transcriptional regulator GlxA family, contains an amidase domain and an AraC-type DNA-binding HTH domain</fullName>
    </submittedName>
</protein>
<dbReference type="CDD" id="cd03138">
    <property type="entry name" value="GATase1_AraC_2"/>
    <property type="match status" value="1"/>
</dbReference>
<dbReference type="InterPro" id="IPR018062">
    <property type="entry name" value="HTH_AraC-typ_CS"/>
</dbReference>
<dbReference type="Proteomes" id="UP000190367">
    <property type="component" value="Unassembled WGS sequence"/>
</dbReference>
<keyword evidence="1" id="KW-0805">Transcription regulation</keyword>
<keyword evidence="2 5" id="KW-0238">DNA-binding</keyword>
<evidence type="ECO:0000313" key="5">
    <source>
        <dbReference type="EMBL" id="SJZ97708.1"/>
    </source>
</evidence>